<organism evidence="2 3">
    <name type="scientific">Rhizobium aquaticum</name>
    <dbReference type="NCBI Taxonomy" id="1549636"/>
    <lineage>
        <taxon>Bacteria</taxon>
        <taxon>Pseudomonadati</taxon>
        <taxon>Pseudomonadota</taxon>
        <taxon>Alphaproteobacteria</taxon>
        <taxon>Hyphomicrobiales</taxon>
        <taxon>Rhizobiaceae</taxon>
        <taxon>Rhizobium/Agrobacterium group</taxon>
        <taxon>Rhizobium</taxon>
    </lineage>
</organism>
<dbReference type="Proteomes" id="UP001549047">
    <property type="component" value="Unassembled WGS sequence"/>
</dbReference>
<dbReference type="InterPro" id="IPR006597">
    <property type="entry name" value="Sel1-like"/>
</dbReference>
<reference evidence="2 3" key="1">
    <citation type="submission" date="2024-06" db="EMBL/GenBank/DDBJ databases">
        <title>Genomic Encyclopedia of Type Strains, Phase IV (KMG-IV): sequencing the most valuable type-strain genomes for metagenomic binning, comparative biology and taxonomic classification.</title>
        <authorList>
            <person name="Goeker M."/>
        </authorList>
    </citation>
    <scope>NUCLEOTIDE SEQUENCE [LARGE SCALE GENOMIC DNA]</scope>
    <source>
        <strain evidence="2 3">DSM 29780</strain>
    </source>
</reference>
<dbReference type="Pfam" id="PF08238">
    <property type="entry name" value="Sel1"/>
    <property type="match status" value="5"/>
</dbReference>
<dbReference type="SUPFAM" id="SSF81901">
    <property type="entry name" value="HCP-like"/>
    <property type="match status" value="1"/>
</dbReference>
<sequence>MTLAAIMGSAAAHTALATDDLPGVNLQDGLADDDAAPADGETAKTSRVTQPTGAPAIAKDAPLDGKVLGPDGKPVDQLSTPGETPSAGTGLYDRMGLRLPDLPAEKPFTGKVDEAYGAFQRGYYITALDKALPRAQLGDPAAQTLIAELLARGMGVKQDIQKALFWYSKAADGGDPSAMFRYALILMEGRLVKQDKARADELMRKAADAGNPLAAFNWAQILVSQKPGEEGLRNALPYYEKSAAKGIADAEYALSQIYLNLPDLPKEKRDSAKDWLQRAAKAGYDTAELDMAIWLIDGIQFPRDQDAGFAWMYRAASAGNVVAQNKLAHMLIQGIGTKQDVAEAGKWYVMSRRAGREDKYLEDAFQGLTEQQQKAAIEAANKQQRLIRLR</sequence>
<feature type="region of interest" description="Disordered" evidence="1">
    <location>
        <begin position="27"/>
        <end position="93"/>
    </location>
</feature>
<dbReference type="PANTHER" id="PTHR45011">
    <property type="entry name" value="DAP3-BINDING CELL DEATH ENHANCER 1"/>
    <property type="match status" value="1"/>
</dbReference>
<dbReference type="Gene3D" id="1.25.40.10">
    <property type="entry name" value="Tetratricopeptide repeat domain"/>
    <property type="match status" value="2"/>
</dbReference>
<evidence type="ECO:0000313" key="3">
    <source>
        <dbReference type="Proteomes" id="UP001549047"/>
    </source>
</evidence>
<dbReference type="EMBL" id="JBEPMB010000004">
    <property type="protein sequence ID" value="MET3614630.1"/>
    <property type="molecule type" value="Genomic_DNA"/>
</dbReference>
<gene>
    <name evidence="2" type="ORF">ABID16_002967</name>
</gene>
<feature type="compositionally biased region" description="Polar residues" evidence="1">
    <location>
        <begin position="77"/>
        <end position="87"/>
    </location>
</feature>
<dbReference type="InterPro" id="IPR011990">
    <property type="entry name" value="TPR-like_helical_dom_sf"/>
</dbReference>
<keyword evidence="3" id="KW-1185">Reference proteome</keyword>
<dbReference type="InterPro" id="IPR052748">
    <property type="entry name" value="ISR_Activator"/>
</dbReference>
<feature type="compositionally biased region" description="Polar residues" evidence="1">
    <location>
        <begin position="43"/>
        <end position="52"/>
    </location>
</feature>
<comment type="caution">
    <text evidence="2">The sequence shown here is derived from an EMBL/GenBank/DDBJ whole genome shotgun (WGS) entry which is preliminary data.</text>
</comment>
<evidence type="ECO:0000313" key="2">
    <source>
        <dbReference type="EMBL" id="MET3614630.1"/>
    </source>
</evidence>
<accession>A0ABV2J3S4</accession>
<dbReference type="PANTHER" id="PTHR45011:SF1">
    <property type="entry name" value="DAP3-BINDING CELL DEATH ENHANCER 1"/>
    <property type="match status" value="1"/>
</dbReference>
<proteinExistence type="predicted"/>
<name>A0ABV2J3S4_9HYPH</name>
<protein>
    <submittedName>
        <fullName evidence="2">TPR repeat protein</fullName>
    </submittedName>
</protein>
<evidence type="ECO:0000256" key="1">
    <source>
        <dbReference type="SAM" id="MobiDB-lite"/>
    </source>
</evidence>
<dbReference type="SMART" id="SM00671">
    <property type="entry name" value="SEL1"/>
    <property type="match status" value="6"/>
</dbReference>